<gene>
    <name evidence="2" type="ORF">NGM29_09295</name>
</gene>
<dbReference type="Pfam" id="PF00092">
    <property type="entry name" value="VWA"/>
    <property type="match status" value="1"/>
</dbReference>
<evidence type="ECO:0000313" key="3">
    <source>
        <dbReference type="Proteomes" id="UP001056855"/>
    </source>
</evidence>
<dbReference type="PANTHER" id="PTHR24020:SF87">
    <property type="entry name" value="COLLAGEN ALPHA-1(VI) CHAIN-LIKE"/>
    <property type="match status" value="1"/>
</dbReference>
<reference evidence="2" key="1">
    <citation type="submission" date="2022-06" db="EMBL/GenBank/DDBJ databases">
        <title>Diverse halophilic archaea isolated from saline environments.</title>
        <authorList>
            <person name="Cui H.-L."/>
        </authorList>
    </citation>
    <scope>NUCLEOTIDE SEQUENCE</scope>
    <source>
        <strain evidence="2">WLHS1</strain>
    </source>
</reference>
<dbReference type="PRINTS" id="PR00453">
    <property type="entry name" value="VWFADOMAIN"/>
</dbReference>
<dbReference type="EMBL" id="CP100355">
    <property type="protein sequence ID" value="UTF52005.1"/>
    <property type="molecule type" value="Genomic_DNA"/>
</dbReference>
<protein>
    <submittedName>
        <fullName evidence="2">VWA domain-containing protein</fullName>
    </submittedName>
</protein>
<dbReference type="SUPFAM" id="SSF53300">
    <property type="entry name" value="vWA-like"/>
    <property type="match status" value="1"/>
</dbReference>
<dbReference type="AlphaFoldDB" id="A0A9E7N5M4"/>
<dbReference type="InterPro" id="IPR050525">
    <property type="entry name" value="ECM_Assembly_Org"/>
</dbReference>
<name>A0A9E7N5M4_9EURY</name>
<dbReference type="CDD" id="cd01450">
    <property type="entry name" value="vWFA_subfamily_ECM"/>
    <property type="match status" value="1"/>
</dbReference>
<dbReference type="KEGG" id="sawl:NGM29_09295"/>
<dbReference type="InterPro" id="IPR023833">
    <property type="entry name" value="Signal_pept_SipW-depend-type"/>
</dbReference>
<keyword evidence="3" id="KW-1185">Reference proteome</keyword>
<evidence type="ECO:0000313" key="2">
    <source>
        <dbReference type="EMBL" id="UTF52005.1"/>
    </source>
</evidence>
<dbReference type="InterPro" id="IPR002035">
    <property type="entry name" value="VWF_A"/>
</dbReference>
<dbReference type="InterPro" id="IPR006311">
    <property type="entry name" value="TAT_signal"/>
</dbReference>
<dbReference type="RefSeq" id="WP_254155675.1">
    <property type="nucleotide sequence ID" value="NZ_CP100355.1"/>
</dbReference>
<evidence type="ECO:0000259" key="1">
    <source>
        <dbReference type="PROSITE" id="PS50234"/>
    </source>
</evidence>
<accession>A0A9E7N5M4</accession>
<feature type="domain" description="VWFA" evidence="1">
    <location>
        <begin position="225"/>
        <end position="392"/>
    </location>
</feature>
<organism evidence="2 3">
    <name type="scientific">Natronosalvus rutilus</name>
    <dbReference type="NCBI Taxonomy" id="2953753"/>
    <lineage>
        <taxon>Archaea</taxon>
        <taxon>Methanobacteriati</taxon>
        <taxon>Methanobacteriota</taxon>
        <taxon>Stenosarchaea group</taxon>
        <taxon>Halobacteria</taxon>
        <taxon>Halobacteriales</taxon>
        <taxon>Natrialbaceae</taxon>
        <taxon>Natronosalvus</taxon>
    </lineage>
</organism>
<dbReference type="PROSITE" id="PS50234">
    <property type="entry name" value="VWFA"/>
    <property type="match status" value="1"/>
</dbReference>
<sequence length="497" mass="53297">MTDDGIELTRRKILGSVGAVGLAGAGAGLGTSAYFSDEETFRNNTINAGEFDLLLDYRLTYHGGSGRLEHIREMKDGRYADAKELDEEEGVYLLEQVPDAMVIVDGEYLKWDEAVREVGWCDHKLRKEMVNGDEIAPIELGDVKPGDSGCLTTSLHLCDNAGYIWMNGGLTANDDNGFTDPESEVDATVGAGDGELANNIETRVWYDENCDCELDQEGEGGGTVDIVLVLDRSGSMSSSMTAMKDAAKGLVDELDNAVANVGVVSYSSSATLDQKLTSDHGTVKTAIDGLSSSGQTHIVDGVETAQEELTDGTNARPDAEKIMVVMSDGEHNQGGDPVDAADDAKGEGIEIYTVAFGSADESTLQDMASDPWDAHFFQAANENELIDAFSQIGRIIAGERVIFEGTLEELTSLLSTGHGIPLDGNRETSYDEVVDGEPADGDDDHREPFGPKRTHCIGLEWELPPTVGNEVQSDSVVFDVGFYAEQARHNDGRGVSS</sequence>
<dbReference type="PROSITE" id="PS51318">
    <property type="entry name" value="TAT"/>
    <property type="match status" value="1"/>
</dbReference>
<proteinExistence type="predicted"/>
<dbReference type="PANTHER" id="PTHR24020">
    <property type="entry name" value="COLLAGEN ALPHA"/>
    <property type="match status" value="1"/>
</dbReference>
<dbReference type="InterPro" id="IPR036465">
    <property type="entry name" value="vWFA_dom_sf"/>
</dbReference>
<dbReference type="SMART" id="SM00327">
    <property type="entry name" value="VWA"/>
    <property type="match status" value="1"/>
</dbReference>
<dbReference type="NCBIfam" id="TIGR04088">
    <property type="entry name" value="cognate_SipW"/>
    <property type="match status" value="1"/>
</dbReference>
<dbReference type="Proteomes" id="UP001056855">
    <property type="component" value="Chromosome"/>
</dbReference>
<dbReference type="GeneID" id="73290239"/>
<dbReference type="Gene3D" id="3.40.50.410">
    <property type="entry name" value="von Willebrand factor, type A domain"/>
    <property type="match status" value="1"/>
</dbReference>